<keyword evidence="1" id="KW-0472">Membrane</keyword>
<proteinExistence type="predicted"/>
<dbReference type="InterPro" id="IPR051533">
    <property type="entry name" value="WaaL-like"/>
</dbReference>
<comment type="caution">
    <text evidence="2">The sequence shown here is derived from an EMBL/GenBank/DDBJ whole genome shotgun (WGS) entry which is preliminary data.</text>
</comment>
<feature type="transmembrane region" description="Helical" evidence="1">
    <location>
        <begin position="141"/>
        <end position="160"/>
    </location>
</feature>
<protein>
    <submittedName>
        <fullName evidence="2">O-antigen ligase</fullName>
    </submittedName>
</protein>
<feature type="transmembrane region" description="Helical" evidence="1">
    <location>
        <begin position="233"/>
        <end position="254"/>
    </location>
</feature>
<organism evidence="2 3">
    <name type="scientific">Microbacterium lacticum</name>
    <dbReference type="NCBI Taxonomy" id="33885"/>
    <lineage>
        <taxon>Bacteria</taxon>
        <taxon>Bacillati</taxon>
        <taxon>Actinomycetota</taxon>
        <taxon>Actinomycetes</taxon>
        <taxon>Micrococcales</taxon>
        <taxon>Microbacteriaceae</taxon>
        <taxon>Microbacterium</taxon>
    </lineage>
</organism>
<feature type="transmembrane region" description="Helical" evidence="1">
    <location>
        <begin position="80"/>
        <end position="103"/>
    </location>
</feature>
<dbReference type="PANTHER" id="PTHR37422:SF21">
    <property type="entry name" value="EXOQ-LIKE PROTEIN"/>
    <property type="match status" value="1"/>
</dbReference>
<dbReference type="RefSeq" id="WP_141380236.1">
    <property type="nucleotide sequence ID" value="NZ_BJNA01000017.1"/>
</dbReference>
<keyword evidence="2" id="KW-0436">Ligase</keyword>
<feature type="transmembrane region" description="Helical" evidence="1">
    <location>
        <begin position="353"/>
        <end position="374"/>
    </location>
</feature>
<reference evidence="2 3" key="1">
    <citation type="submission" date="2019-06" db="EMBL/GenBank/DDBJ databases">
        <title>Sequencing the genomes of 1000 actinobacteria strains.</title>
        <authorList>
            <person name="Klenk H.-P."/>
        </authorList>
    </citation>
    <scope>NUCLEOTIDE SEQUENCE [LARGE SCALE GENOMIC DNA]</scope>
    <source>
        <strain evidence="2 3">DSM 20427</strain>
    </source>
</reference>
<evidence type="ECO:0000313" key="2">
    <source>
        <dbReference type="EMBL" id="TQM98972.1"/>
    </source>
</evidence>
<feature type="transmembrane region" description="Helical" evidence="1">
    <location>
        <begin position="381"/>
        <end position="397"/>
    </location>
</feature>
<feature type="transmembrane region" description="Helical" evidence="1">
    <location>
        <begin position="109"/>
        <end position="129"/>
    </location>
</feature>
<accession>A0A4Y3UNQ4</accession>
<feature type="transmembrane region" description="Helical" evidence="1">
    <location>
        <begin position="209"/>
        <end position="227"/>
    </location>
</feature>
<dbReference type="EMBL" id="VFPS01000002">
    <property type="protein sequence ID" value="TQM98972.1"/>
    <property type="molecule type" value="Genomic_DNA"/>
</dbReference>
<feature type="transmembrane region" description="Helical" evidence="1">
    <location>
        <begin position="261"/>
        <end position="278"/>
    </location>
</feature>
<keyword evidence="1" id="KW-1133">Transmembrane helix</keyword>
<keyword evidence="3" id="KW-1185">Reference proteome</keyword>
<dbReference type="GO" id="GO:0016874">
    <property type="term" value="F:ligase activity"/>
    <property type="evidence" value="ECO:0007669"/>
    <property type="project" value="UniProtKB-KW"/>
</dbReference>
<feature type="transmembrane region" description="Helical" evidence="1">
    <location>
        <begin position="29"/>
        <end position="48"/>
    </location>
</feature>
<evidence type="ECO:0000313" key="3">
    <source>
        <dbReference type="Proteomes" id="UP000319804"/>
    </source>
</evidence>
<evidence type="ECO:0000256" key="1">
    <source>
        <dbReference type="SAM" id="Phobius"/>
    </source>
</evidence>
<name>A0A4Y3UNQ4_9MICO</name>
<sequence>MTSDAGAPGRSGAHGVAGALERLAASADFARAFTLTVFATLVGTHLIVAVAGIVTLRTIIAGLCVVAIGILVARREEISFLRLVPTTLLMFTTWAFASVFWSTDAFSSFWRWTAMAAVALLAVTIGHVRDTLQTVRALGDVLRAALSVSLVLEVLSGIIFDTPLRFLGIQGNIASFGPIQGIFGTRNMLGFVAVVALITFAVEMRTHSVRPGVAVFSLSLGAALGLLSASPTVLVLAVVVGAATAVLTLVRAVPAAQRTRVQWTVGAVVAVASVVVYLQRARIIDLLGAKDDLAMRSNLWAMARYFSARRPVQGWGWFGSWDVSEQPFASINQLLSQRHTTALNAYVDVQLQLGWVGVLLVCAFGGLALVRSWVDASQRRSVVYAWTPLMVITLAVTSVFESVALFGLGWLLLVLCAVRAGQSRGWRERLGAGGPPATGTIPTLPPG</sequence>
<feature type="transmembrane region" description="Helical" evidence="1">
    <location>
        <begin position="403"/>
        <end position="421"/>
    </location>
</feature>
<dbReference type="OrthoDB" id="5123754at2"/>
<dbReference type="PANTHER" id="PTHR37422">
    <property type="entry name" value="TEICHURONIC ACID BIOSYNTHESIS PROTEIN TUAE"/>
    <property type="match status" value="1"/>
</dbReference>
<gene>
    <name evidence="2" type="ORF">FHX68_1694</name>
</gene>
<feature type="transmembrane region" description="Helical" evidence="1">
    <location>
        <begin position="180"/>
        <end position="202"/>
    </location>
</feature>
<dbReference type="Proteomes" id="UP000319804">
    <property type="component" value="Unassembled WGS sequence"/>
</dbReference>
<dbReference type="AlphaFoldDB" id="A0A4Y3UNQ4"/>
<keyword evidence="1" id="KW-0812">Transmembrane</keyword>
<feature type="transmembrane region" description="Helical" evidence="1">
    <location>
        <begin position="54"/>
        <end position="73"/>
    </location>
</feature>